<protein>
    <submittedName>
        <fullName evidence="1">Uncharacterized protein</fullName>
    </submittedName>
</protein>
<organism evidence="1 2">
    <name type="scientific">Agrococcus pavilionensis RW1</name>
    <dbReference type="NCBI Taxonomy" id="1330458"/>
    <lineage>
        <taxon>Bacteria</taxon>
        <taxon>Bacillati</taxon>
        <taxon>Actinomycetota</taxon>
        <taxon>Actinomycetes</taxon>
        <taxon>Micrococcales</taxon>
        <taxon>Microbacteriaceae</taxon>
        <taxon>Agrococcus</taxon>
    </lineage>
</organism>
<evidence type="ECO:0000313" key="1">
    <source>
        <dbReference type="EMBL" id="ERG64821.1"/>
    </source>
</evidence>
<dbReference type="Proteomes" id="UP000016462">
    <property type="component" value="Unassembled WGS sequence"/>
</dbReference>
<keyword evidence="2" id="KW-1185">Reference proteome</keyword>
<gene>
    <name evidence="1" type="ORF">L332_10230</name>
</gene>
<reference evidence="1 2" key="1">
    <citation type="journal article" date="2013" name="Genome Announc.">
        <title>First draft genome sequence from a member of the genus agrococcus, isolated from modern microbialites.</title>
        <authorList>
            <person name="White R.A.III."/>
            <person name="Grassa C.J."/>
            <person name="Suttle C.A."/>
        </authorList>
    </citation>
    <scope>NUCLEOTIDE SEQUENCE [LARGE SCALE GENOMIC DNA]</scope>
    <source>
        <strain evidence="1 2">RW1</strain>
    </source>
</reference>
<dbReference type="EMBL" id="ASHR01000014">
    <property type="protein sequence ID" value="ERG64821.1"/>
    <property type="molecule type" value="Genomic_DNA"/>
</dbReference>
<dbReference type="AlphaFoldDB" id="U1MSC8"/>
<sequence>MIWALRADLLDDEFRAMTLERLGVEPQPTPFTVASKRVGADAETFTLTRRMCDCDGVVGLRGREQVDGETPAAALLDWLHALPGSAAELRRISVLRAWSPSELTVAPRRSRGVQLTDVDERLLRGVEDDMLLTIDLR</sequence>
<accession>U1MSC8</accession>
<evidence type="ECO:0000313" key="2">
    <source>
        <dbReference type="Proteomes" id="UP000016462"/>
    </source>
</evidence>
<name>U1MSC8_9MICO</name>
<proteinExistence type="predicted"/>
<comment type="caution">
    <text evidence="1">The sequence shown here is derived from an EMBL/GenBank/DDBJ whole genome shotgun (WGS) entry which is preliminary data.</text>
</comment>